<organism evidence="3 4">
    <name type="scientific">Senna tora</name>
    <dbReference type="NCBI Taxonomy" id="362788"/>
    <lineage>
        <taxon>Eukaryota</taxon>
        <taxon>Viridiplantae</taxon>
        <taxon>Streptophyta</taxon>
        <taxon>Embryophyta</taxon>
        <taxon>Tracheophyta</taxon>
        <taxon>Spermatophyta</taxon>
        <taxon>Magnoliopsida</taxon>
        <taxon>eudicotyledons</taxon>
        <taxon>Gunneridae</taxon>
        <taxon>Pentapetalae</taxon>
        <taxon>rosids</taxon>
        <taxon>fabids</taxon>
        <taxon>Fabales</taxon>
        <taxon>Fabaceae</taxon>
        <taxon>Caesalpinioideae</taxon>
        <taxon>Cassia clade</taxon>
        <taxon>Senna</taxon>
    </lineage>
</organism>
<dbReference type="OrthoDB" id="1914296at2759"/>
<feature type="compositionally biased region" description="Low complexity" evidence="1">
    <location>
        <begin position="116"/>
        <end position="137"/>
    </location>
</feature>
<feature type="region of interest" description="Disordered" evidence="1">
    <location>
        <begin position="116"/>
        <end position="144"/>
    </location>
</feature>
<evidence type="ECO:0000259" key="2">
    <source>
        <dbReference type="SMART" id="SM00666"/>
    </source>
</evidence>
<dbReference type="EMBL" id="JAAIUW010000012">
    <property type="protein sequence ID" value="KAF7806039.1"/>
    <property type="molecule type" value="Genomic_DNA"/>
</dbReference>
<dbReference type="PANTHER" id="PTHR31066:SF99">
    <property type="entry name" value="PB1 DOMAIN PROTEIN"/>
    <property type="match status" value="1"/>
</dbReference>
<keyword evidence="4" id="KW-1185">Reference proteome</keyword>
<dbReference type="Proteomes" id="UP000634136">
    <property type="component" value="Unassembled WGS sequence"/>
</dbReference>
<dbReference type="InterPro" id="IPR000270">
    <property type="entry name" value="PB1_dom"/>
</dbReference>
<dbReference type="CDD" id="cd06410">
    <property type="entry name" value="PB1_UP2"/>
    <property type="match status" value="1"/>
</dbReference>
<feature type="domain" description="PB1" evidence="2">
    <location>
        <begin position="27"/>
        <end position="115"/>
    </location>
</feature>
<dbReference type="Pfam" id="PF00564">
    <property type="entry name" value="PB1"/>
    <property type="match status" value="1"/>
</dbReference>
<dbReference type="AlphaFoldDB" id="A0A834SYX0"/>
<accession>A0A834SYX0</accession>
<comment type="caution">
    <text evidence="3">The sequence shown here is derived from an EMBL/GenBank/DDBJ whole genome shotgun (WGS) entry which is preliminary data.</text>
</comment>
<dbReference type="SUPFAM" id="SSF54277">
    <property type="entry name" value="CAD &amp; PB1 domains"/>
    <property type="match status" value="1"/>
</dbReference>
<gene>
    <name evidence="3" type="ORF">G2W53_038200</name>
</gene>
<dbReference type="SMART" id="SM00666">
    <property type="entry name" value="PB1"/>
    <property type="match status" value="1"/>
</dbReference>
<dbReference type="InterPro" id="IPR053198">
    <property type="entry name" value="Gynoecium_Dev_Regulator"/>
</dbReference>
<reference evidence="3" key="1">
    <citation type="submission" date="2020-09" db="EMBL/GenBank/DDBJ databases">
        <title>Genome-Enabled Discovery of Anthraquinone Biosynthesis in Senna tora.</title>
        <authorList>
            <person name="Kang S.-H."/>
            <person name="Pandey R.P."/>
            <person name="Lee C.-M."/>
            <person name="Sim J.-S."/>
            <person name="Jeong J.-T."/>
            <person name="Choi B.-S."/>
            <person name="Jung M."/>
            <person name="Ginzburg D."/>
            <person name="Zhao K."/>
            <person name="Won S.Y."/>
            <person name="Oh T.-J."/>
            <person name="Yu Y."/>
            <person name="Kim N.-H."/>
            <person name="Lee O.R."/>
            <person name="Lee T.-H."/>
            <person name="Bashyal P."/>
            <person name="Kim T.-S."/>
            <person name="Lee W.-H."/>
            <person name="Kawkins C."/>
            <person name="Kim C.-K."/>
            <person name="Kim J.S."/>
            <person name="Ahn B.O."/>
            <person name="Rhee S.Y."/>
            <person name="Sohng J.K."/>
        </authorList>
    </citation>
    <scope>NUCLEOTIDE SEQUENCE</scope>
    <source>
        <tissue evidence="3">Leaf</tissue>
    </source>
</reference>
<evidence type="ECO:0000256" key="1">
    <source>
        <dbReference type="SAM" id="MobiDB-lite"/>
    </source>
</evidence>
<sequence>MELKQTSQERTVIKFLCSYGGKILPRGTDGMLRYVGGHTRVLAVHPSISFSELMVKLGELCGSSVTLKCPLPNGDLETLISVTSDEDLANIIEIYDEASSSLAHPLKTRAILSPPMSLKKVSPPPSSASSANQSPSRSPHKSSVESLPYSMAYRCICRNCSPSVRYPIAVRYGSPRFLYGGSRFNNYCH</sequence>
<dbReference type="Gene3D" id="3.10.20.90">
    <property type="entry name" value="Phosphatidylinositol 3-kinase Catalytic Subunit, Chain A, domain 1"/>
    <property type="match status" value="1"/>
</dbReference>
<name>A0A834SYX0_9FABA</name>
<protein>
    <submittedName>
        <fullName evidence="3">PB1 domain protein</fullName>
    </submittedName>
</protein>
<evidence type="ECO:0000313" key="4">
    <source>
        <dbReference type="Proteomes" id="UP000634136"/>
    </source>
</evidence>
<proteinExistence type="predicted"/>
<evidence type="ECO:0000313" key="3">
    <source>
        <dbReference type="EMBL" id="KAF7806039.1"/>
    </source>
</evidence>
<dbReference type="PANTHER" id="PTHR31066">
    <property type="entry name" value="OS05G0427100 PROTEIN-RELATED"/>
    <property type="match status" value="1"/>
</dbReference>